<organism evidence="1 2">
    <name type="scientific">Spirosoma flavum</name>
    <dbReference type="NCBI Taxonomy" id="2048557"/>
    <lineage>
        <taxon>Bacteria</taxon>
        <taxon>Pseudomonadati</taxon>
        <taxon>Bacteroidota</taxon>
        <taxon>Cytophagia</taxon>
        <taxon>Cytophagales</taxon>
        <taxon>Cytophagaceae</taxon>
        <taxon>Spirosoma</taxon>
    </lineage>
</organism>
<name>A0ABW6AS05_9BACT</name>
<sequence length="228" mass="26767">MQTEDPYWLNEAYQNPINSTDVGLVQRNIVISKSAIALLFFCFNRQEKFLDYAGGYGMFTRLMRDFGYDYYTTDPFTPNLLAKGFDTIPERIELVSALECFEHFADPLAEIEKILAYSRNVFFTTQLIPEPAPKPDQWWYYAPHHGQHVAFYTPKTLRFIANKYNLQVYSLLNYHLFTEKHLNSIWYKFLIAAGRLGLAELLRFFQKSRTIQDSQLSVNQPYPTTHEL</sequence>
<dbReference type="SUPFAM" id="SSF53335">
    <property type="entry name" value="S-adenosyl-L-methionine-dependent methyltransferases"/>
    <property type="match status" value="1"/>
</dbReference>
<dbReference type="Proteomes" id="UP001597512">
    <property type="component" value="Unassembled WGS sequence"/>
</dbReference>
<protein>
    <submittedName>
        <fullName evidence="1">Class I SAM-dependent methyltransferase</fullName>
        <ecNumber evidence="1">2.1.1.-</ecNumber>
    </submittedName>
</protein>
<dbReference type="RefSeq" id="WP_381508844.1">
    <property type="nucleotide sequence ID" value="NZ_JBHUOM010000048.1"/>
</dbReference>
<keyword evidence="1" id="KW-0808">Transferase</keyword>
<reference evidence="2" key="1">
    <citation type="journal article" date="2019" name="Int. J. Syst. Evol. Microbiol.">
        <title>The Global Catalogue of Microorganisms (GCM) 10K type strain sequencing project: providing services to taxonomists for standard genome sequencing and annotation.</title>
        <authorList>
            <consortium name="The Broad Institute Genomics Platform"/>
            <consortium name="The Broad Institute Genome Sequencing Center for Infectious Disease"/>
            <person name="Wu L."/>
            <person name="Ma J."/>
        </authorList>
    </citation>
    <scope>NUCLEOTIDE SEQUENCE [LARGE SCALE GENOMIC DNA]</scope>
    <source>
        <strain evidence="2">KCTC 52490</strain>
    </source>
</reference>
<evidence type="ECO:0000313" key="1">
    <source>
        <dbReference type="EMBL" id="MFD2938160.1"/>
    </source>
</evidence>
<dbReference type="Pfam" id="PF13489">
    <property type="entry name" value="Methyltransf_23"/>
    <property type="match status" value="1"/>
</dbReference>
<proteinExistence type="predicted"/>
<dbReference type="Gene3D" id="3.40.50.150">
    <property type="entry name" value="Vaccinia Virus protein VP39"/>
    <property type="match status" value="1"/>
</dbReference>
<accession>A0ABW6AS05</accession>
<keyword evidence="2" id="KW-1185">Reference proteome</keyword>
<dbReference type="InterPro" id="IPR029063">
    <property type="entry name" value="SAM-dependent_MTases_sf"/>
</dbReference>
<dbReference type="GO" id="GO:0008168">
    <property type="term" value="F:methyltransferase activity"/>
    <property type="evidence" value="ECO:0007669"/>
    <property type="project" value="UniProtKB-KW"/>
</dbReference>
<dbReference type="EC" id="2.1.1.-" evidence="1"/>
<evidence type="ECO:0000313" key="2">
    <source>
        <dbReference type="Proteomes" id="UP001597512"/>
    </source>
</evidence>
<dbReference type="EMBL" id="JBHUOM010000048">
    <property type="protein sequence ID" value="MFD2938160.1"/>
    <property type="molecule type" value="Genomic_DNA"/>
</dbReference>
<comment type="caution">
    <text evidence="1">The sequence shown here is derived from an EMBL/GenBank/DDBJ whole genome shotgun (WGS) entry which is preliminary data.</text>
</comment>
<dbReference type="GO" id="GO:0032259">
    <property type="term" value="P:methylation"/>
    <property type="evidence" value="ECO:0007669"/>
    <property type="project" value="UniProtKB-KW"/>
</dbReference>
<keyword evidence="1" id="KW-0489">Methyltransferase</keyword>
<gene>
    <name evidence="1" type="ORF">ACFS25_30630</name>
</gene>